<dbReference type="SUPFAM" id="SSF51197">
    <property type="entry name" value="Clavaminate synthase-like"/>
    <property type="match status" value="1"/>
</dbReference>
<accession>A0A081XH86</accession>
<sequence length="326" mass="36328">MGPDIVKLLPEFDASRLQEELFALGGERFKPQATYSEGEITQSLTDGWRVLSLRGPGGDPERTDPGGPGLVDYADTPLMQMAPYTASILKGLDVPLRAVRYMTLEPGASVAEHTDYPYGLPVGWARLHLPIVTNDHAVLVMDGVENRWQPGELWYANFGRPHHLYNRGSQPRVHLVVDCYVSETLLELFPARARQAMDPTGIMFWREEITASSDELRALTGPVTVPAGFIEAYAEPPSPEEFESAGADLQGTLRVADGRLVLHMDGLYESALVCVGEREFRPLCWTEERTMKFETVNGVLRISFRYRHGSYHTEIVRSNGPGQNDL</sequence>
<evidence type="ECO:0000313" key="3">
    <source>
        <dbReference type="Proteomes" id="UP000028341"/>
    </source>
</evidence>
<dbReference type="Proteomes" id="UP000028341">
    <property type="component" value="Unassembled WGS sequence"/>
</dbReference>
<dbReference type="Gene3D" id="2.60.120.330">
    <property type="entry name" value="B-lactam Antibiotic, Isopenicillin N Synthase, Chain"/>
    <property type="match status" value="1"/>
</dbReference>
<proteinExistence type="predicted"/>
<gene>
    <name evidence="2" type="ORF">BU52_33360</name>
</gene>
<dbReference type="OrthoDB" id="1441538at2"/>
<dbReference type="eggNOG" id="COG3555">
    <property type="taxonomic scope" value="Bacteria"/>
</dbReference>
<dbReference type="InterPro" id="IPR027443">
    <property type="entry name" value="IPNS-like_sf"/>
</dbReference>
<feature type="domain" description="Aspartyl/asparaginy/proline hydroxylase" evidence="1">
    <location>
        <begin position="15"/>
        <end position="180"/>
    </location>
</feature>
<dbReference type="RefSeq" id="WP_037941392.1">
    <property type="nucleotide sequence ID" value="NZ_JBFADL010000116.1"/>
</dbReference>
<dbReference type="AlphaFoldDB" id="A0A081XH86"/>
<name>A0A081XH86_STRTO</name>
<reference evidence="2 3" key="1">
    <citation type="submission" date="2014-02" db="EMBL/GenBank/DDBJ databases">
        <title>The genome announcement of Streptomyces toyocaensis NRRL15009.</title>
        <authorList>
            <person name="Hong H.-J."/>
            <person name="Kwun M.J."/>
        </authorList>
    </citation>
    <scope>NUCLEOTIDE SEQUENCE [LARGE SCALE GENOMIC DNA]</scope>
    <source>
        <strain evidence="2 3">NRRL 15009</strain>
    </source>
</reference>
<keyword evidence="3" id="KW-1185">Reference proteome</keyword>
<dbReference type="Pfam" id="PF05118">
    <property type="entry name" value="Asp_Arg_Hydrox"/>
    <property type="match status" value="1"/>
</dbReference>
<dbReference type="STRING" id="55952.BU52_33360"/>
<organism evidence="2 3">
    <name type="scientific">Streptomyces toyocaensis</name>
    <dbReference type="NCBI Taxonomy" id="55952"/>
    <lineage>
        <taxon>Bacteria</taxon>
        <taxon>Bacillati</taxon>
        <taxon>Actinomycetota</taxon>
        <taxon>Actinomycetes</taxon>
        <taxon>Kitasatosporales</taxon>
        <taxon>Streptomycetaceae</taxon>
        <taxon>Streptomyces</taxon>
    </lineage>
</organism>
<evidence type="ECO:0000313" key="2">
    <source>
        <dbReference type="EMBL" id="KES02909.1"/>
    </source>
</evidence>
<evidence type="ECO:0000259" key="1">
    <source>
        <dbReference type="Pfam" id="PF05118"/>
    </source>
</evidence>
<comment type="caution">
    <text evidence="2">The sequence shown here is derived from an EMBL/GenBank/DDBJ whole genome shotgun (WGS) entry which is preliminary data.</text>
</comment>
<protein>
    <recommendedName>
        <fullName evidence="1">Aspartyl/asparaginy/proline hydroxylase domain-containing protein</fullName>
    </recommendedName>
</protein>
<dbReference type="InterPro" id="IPR007803">
    <property type="entry name" value="Asp/Arg/Pro-Hydrxlase"/>
</dbReference>
<dbReference type="EMBL" id="JFCB01000063">
    <property type="protein sequence ID" value="KES02909.1"/>
    <property type="molecule type" value="Genomic_DNA"/>
</dbReference>